<dbReference type="VEuPathDB" id="FungiDB:PYU1_G004623"/>
<reference evidence="11" key="3">
    <citation type="submission" date="2015-02" db="UniProtKB">
        <authorList>
            <consortium name="EnsemblProtists"/>
        </authorList>
    </citation>
    <scope>IDENTIFICATION</scope>
    <source>
        <strain evidence="11">DAOM BR144</strain>
    </source>
</reference>
<dbReference type="GO" id="GO:0016020">
    <property type="term" value="C:membrane"/>
    <property type="evidence" value="ECO:0007669"/>
    <property type="project" value="UniProtKB-SubCell"/>
</dbReference>
<dbReference type="Pfam" id="PF11051">
    <property type="entry name" value="Mannosyl_trans3"/>
    <property type="match status" value="1"/>
</dbReference>
<keyword evidence="6" id="KW-0735">Signal-anchor</keyword>
<proteinExistence type="inferred from homology"/>
<dbReference type="SUPFAM" id="SSF53448">
    <property type="entry name" value="Nucleotide-diphospho-sugar transferases"/>
    <property type="match status" value="1"/>
</dbReference>
<dbReference type="GO" id="GO:0006493">
    <property type="term" value="P:protein O-linked glycosylation"/>
    <property type="evidence" value="ECO:0007669"/>
    <property type="project" value="TreeGrafter"/>
</dbReference>
<evidence type="ECO:0000256" key="5">
    <source>
        <dbReference type="ARBA" id="ARBA00022692"/>
    </source>
</evidence>
<evidence type="ECO:0000256" key="7">
    <source>
        <dbReference type="ARBA" id="ARBA00022989"/>
    </source>
</evidence>
<keyword evidence="12" id="KW-1185">Reference proteome</keyword>
<dbReference type="Proteomes" id="UP000019132">
    <property type="component" value="Unassembled WGS sequence"/>
</dbReference>
<keyword evidence="7" id="KW-1133">Transmembrane helix</keyword>
<dbReference type="InterPro" id="IPR022751">
    <property type="entry name" value="Alpha_mannosyltransferase"/>
</dbReference>
<evidence type="ECO:0000313" key="12">
    <source>
        <dbReference type="Proteomes" id="UP000019132"/>
    </source>
</evidence>
<protein>
    <recommendedName>
        <fullName evidence="13">Nucleotide-diphospho-sugar transferase domain-containing protein</fullName>
    </recommendedName>
</protein>
<dbReference type="GO" id="GO:0000033">
    <property type="term" value="F:alpha-1,3-mannosyltransferase activity"/>
    <property type="evidence" value="ECO:0007669"/>
    <property type="project" value="TreeGrafter"/>
</dbReference>
<dbReference type="EMBL" id="GL376631">
    <property type="status" value="NOT_ANNOTATED_CDS"/>
    <property type="molecule type" value="Genomic_DNA"/>
</dbReference>
<evidence type="ECO:0000256" key="4">
    <source>
        <dbReference type="ARBA" id="ARBA00022679"/>
    </source>
</evidence>
<name>K3WI42_GLOUD</name>
<comment type="subcellular location">
    <subcellularLocation>
        <location evidence="1">Membrane</location>
        <topology evidence="1">Single-pass type II membrane protein</topology>
    </subcellularLocation>
</comment>
<reference evidence="12" key="2">
    <citation type="submission" date="2010-04" db="EMBL/GenBank/DDBJ databases">
        <authorList>
            <person name="Buell R."/>
            <person name="Hamilton J."/>
            <person name="Hostetler J."/>
        </authorList>
    </citation>
    <scope>NUCLEOTIDE SEQUENCE [LARGE SCALE GENOMIC DNA]</scope>
    <source>
        <strain evidence="12">DAOM:BR144</strain>
    </source>
</reference>
<dbReference type="PANTHER" id="PTHR31392">
    <property type="entry name" value="ALPHA-1,3-MANNOSYLTRANSFERASE MNN1-RELATED"/>
    <property type="match status" value="1"/>
</dbReference>
<feature type="region of interest" description="Disordered" evidence="10">
    <location>
        <begin position="303"/>
        <end position="326"/>
    </location>
</feature>
<reference evidence="12" key="1">
    <citation type="journal article" date="2010" name="Genome Biol.">
        <title>Genome sequence of the necrotrophic plant pathogen Pythium ultimum reveals original pathogenicity mechanisms and effector repertoire.</title>
        <authorList>
            <person name="Levesque C.A."/>
            <person name="Brouwer H."/>
            <person name="Cano L."/>
            <person name="Hamilton J.P."/>
            <person name="Holt C."/>
            <person name="Huitema E."/>
            <person name="Raffaele S."/>
            <person name="Robideau G.P."/>
            <person name="Thines M."/>
            <person name="Win J."/>
            <person name="Zerillo M.M."/>
            <person name="Beakes G.W."/>
            <person name="Boore J.L."/>
            <person name="Busam D."/>
            <person name="Dumas B."/>
            <person name="Ferriera S."/>
            <person name="Fuerstenberg S.I."/>
            <person name="Gachon C.M."/>
            <person name="Gaulin E."/>
            <person name="Govers F."/>
            <person name="Grenville-Briggs L."/>
            <person name="Horner N."/>
            <person name="Hostetler J."/>
            <person name="Jiang R.H."/>
            <person name="Johnson J."/>
            <person name="Krajaejun T."/>
            <person name="Lin H."/>
            <person name="Meijer H.J."/>
            <person name="Moore B."/>
            <person name="Morris P."/>
            <person name="Phuntmart V."/>
            <person name="Puiu D."/>
            <person name="Shetty J."/>
            <person name="Stajich J.E."/>
            <person name="Tripathy S."/>
            <person name="Wawra S."/>
            <person name="van West P."/>
            <person name="Whitty B.R."/>
            <person name="Coutinho P.M."/>
            <person name="Henrissat B."/>
            <person name="Martin F."/>
            <person name="Thomas P.D."/>
            <person name="Tyler B.M."/>
            <person name="De Vries R.P."/>
            <person name="Kamoun S."/>
            <person name="Yandell M."/>
            <person name="Tisserat N."/>
            <person name="Buell C.R."/>
        </authorList>
    </citation>
    <scope>NUCLEOTIDE SEQUENCE</scope>
    <source>
        <strain evidence="12">DAOM:BR144</strain>
    </source>
</reference>
<evidence type="ECO:0000313" key="11">
    <source>
        <dbReference type="EnsemblProtists" id="PYU1_T004634"/>
    </source>
</evidence>
<evidence type="ECO:0000256" key="8">
    <source>
        <dbReference type="ARBA" id="ARBA00023136"/>
    </source>
</evidence>
<dbReference type="InParanoid" id="K3WI42"/>
<dbReference type="InterPro" id="IPR029044">
    <property type="entry name" value="Nucleotide-diphossugar_trans"/>
</dbReference>
<evidence type="ECO:0000256" key="3">
    <source>
        <dbReference type="ARBA" id="ARBA00022676"/>
    </source>
</evidence>
<dbReference type="HOGENOM" id="CLU_030469_0_0_1"/>
<evidence type="ECO:0000256" key="10">
    <source>
        <dbReference type="SAM" id="MobiDB-lite"/>
    </source>
</evidence>
<keyword evidence="3" id="KW-0328">Glycosyltransferase</keyword>
<feature type="compositionally biased region" description="Low complexity" evidence="10">
    <location>
        <begin position="309"/>
        <end position="322"/>
    </location>
</feature>
<dbReference type="PANTHER" id="PTHR31392:SF1">
    <property type="entry name" value="ALPHA-1,3-MANNOSYLTRANSFERASE MNN1-RELATED"/>
    <property type="match status" value="1"/>
</dbReference>
<dbReference type="Gene3D" id="3.90.550.10">
    <property type="entry name" value="Spore Coat Polysaccharide Biosynthesis Protein SpsA, Chain A"/>
    <property type="match status" value="1"/>
</dbReference>
<dbReference type="eggNOG" id="ENOG502SGXP">
    <property type="taxonomic scope" value="Eukaryota"/>
</dbReference>
<comment type="similarity">
    <text evidence="2">Belongs to the MNN1/MNT family.</text>
</comment>
<evidence type="ECO:0000256" key="1">
    <source>
        <dbReference type="ARBA" id="ARBA00004606"/>
    </source>
</evidence>
<dbReference type="OMA" id="NDEMYLH"/>
<organism evidence="11 12">
    <name type="scientific">Globisporangium ultimum (strain ATCC 200006 / CBS 805.95 / DAOM BR144)</name>
    <name type="common">Pythium ultimum</name>
    <dbReference type="NCBI Taxonomy" id="431595"/>
    <lineage>
        <taxon>Eukaryota</taxon>
        <taxon>Sar</taxon>
        <taxon>Stramenopiles</taxon>
        <taxon>Oomycota</taxon>
        <taxon>Peronosporomycetes</taxon>
        <taxon>Pythiales</taxon>
        <taxon>Pythiaceae</taxon>
        <taxon>Globisporangium</taxon>
    </lineage>
</organism>
<keyword evidence="5" id="KW-0812">Transmembrane</keyword>
<dbReference type="GO" id="GO:0005794">
    <property type="term" value="C:Golgi apparatus"/>
    <property type="evidence" value="ECO:0007669"/>
    <property type="project" value="TreeGrafter"/>
</dbReference>
<evidence type="ECO:0000256" key="6">
    <source>
        <dbReference type="ARBA" id="ARBA00022968"/>
    </source>
</evidence>
<accession>K3WI42</accession>
<keyword evidence="4" id="KW-0808">Transferase</keyword>
<evidence type="ECO:0008006" key="13">
    <source>
        <dbReference type="Google" id="ProtNLM"/>
    </source>
</evidence>
<sequence>MGVSLIKELRCLGNQEPIQVYHCFPSELSQRSRELLAKVDPHVQIIDVCSELVGRKVLTQKTADTFQSYWIKPLALYHTTFTHMLMLDADVFLLQNPAMIRQLPGYMQTGTTFFYDRVVNKHVNFNKLIQLERGKKNAPKVQYLDAWVQRFPYKRFNLTGPEPSAHLQSSLAYRGQSCHEQDSSMVAIDKARAGKALDVLWYMITEKRFKFRFSWGDKEAFWLSHMPYFFSPWGASALESSVQDDFENHETTLCGNMAHYIPAYTPEAELLYVNDRSLLEAYPKGKKKALNRKRQQHSDVFNFSPKYVSPRSTRQPQQQSKQHQQHPEYLADLGAAKLPTAFFQRLLVRRAHMFAVATEFFEPLEHCNIVVS</sequence>
<evidence type="ECO:0000256" key="9">
    <source>
        <dbReference type="ARBA" id="ARBA00023180"/>
    </source>
</evidence>
<dbReference type="AlphaFoldDB" id="K3WI42"/>
<evidence type="ECO:0000256" key="2">
    <source>
        <dbReference type="ARBA" id="ARBA00009105"/>
    </source>
</evidence>
<dbReference type="EnsemblProtists" id="PYU1_T004634">
    <property type="protein sequence ID" value="PYU1_T004634"/>
    <property type="gene ID" value="PYU1_G004623"/>
</dbReference>
<keyword evidence="9" id="KW-0325">Glycoprotein</keyword>
<keyword evidence="8" id="KW-0472">Membrane</keyword>